<reference evidence="1" key="1">
    <citation type="submission" date="2021-10" db="EMBL/GenBank/DDBJ databases">
        <title>Melipona bicolor Genome sequencing and assembly.</title>
        <authorList>
            <person name="Araujo N.S."/>
            <person name="Arias M.C."/>
        </authorList>
    </citation>
    <scope>NUCLEOTIDE SEQUENCE</scope>
    <source>
        <strain evidence="1">USP_2M_L1-L4_2017</strain>
        <tissue evidence="1">Whole body</tissue>
    </source>
</reference>
<dbReference type="EMBL" id="JAHYIQ010000001">
    <property type="protein sequence ID" value="KAK1135926.1"/>
    <property type="molecule type" value="Genomic_DNA"/>
</dbReference>
<comment type="caution">
    <text evidence="1">The sequence shown here is derived from an EMBL/GenBank/DDBJ whole genome shotgun (WGS) entry which is preliminary data.</text>
</comment>
<dbReference type="Proteomes" id="UP001177670">
    <property type="component" value="Unassembled WGS sequence"/>
</dbReference>
<name>A0AA40GDM3_9HYME</name>
<accession>A0AA40GDM3</accession>
<proteinExistence type="predicted"/>
<evidence type="ECO:0000313" key="1">
    <source>
        <dbReference type="EMBL" id="KAK1135926.1"/>
    </source>
</evidence>
<keyword evidence="2" id="KW-1185">Reference proteome</keyword>
<protein>
    <submittedName>
        <fullName evidence="1">Uncharacterized protein</fullName>
    </submittedName>
</protein>
<evidence type="ECO:0000313" key="2">
    <source>
        <dbReference type="Proteomes" id="UP001177670"/>
    </source>
</evidence>
<organism evidence="1 2">
    <name type="scientific">Melipona bicolor</name>
    <dbReference type="NCBI Taxonomy" id="60889"/>
    <lineage>
        <taxon>Eukaryota</taxon>
        <taxon>Metazoa</taxon>
        <taxon>Ecdysozoa</taxon>
        <taxon>Arthropoda</taxon>
        <taxon>Hexapoda</taxon>
        <taxon>Insecta</taxon>
        <taxon>Pterygota</taxon>
        <taxon>Neoptera</taxon>
        <taxon>Endopterygota</taxon>
        <taxon>Hymenoptera</taxon>
        <taxon>Apocrita</taxon>
        <taxon>Aculeata</taxon>
        <taxon>Apoidea</taxon>
        <taxon>Anthophila</taxon>
        <taxon>Apidae</taxon>
        <taxon>Melipona</taxon>
    </lineage>
</organism>
<gene>
    <name evidence="1" type="ORF">K0M31_000498</name>
</gene>
<dbReference type="AlphaFoldDB" id="A0AA40GDM3"/>
<sequence>MVTAKLNFPLANEEIPALQVAILRNNFTSGHFSEFFLSTVSPSGNHAINFTLAPRAYCNNMRWKRSGSDLVYVSDVVGIRHVQNQNREPVLNPPPREVGIERPLTWEPGHRLLSHVTVTTRSRLHQETPMPILKCILTDASSPLINK</sequence>